<sequence>MGFSTSVKRGSKMLRSGVEAGLFVTLLATLSIVTTAAQEPGDYPMPLDPASSFHPSVVPDHDSALSLEGMGGGELPTFVIHPTDAYIVKNRPVTLTCKATPAIQIYFKCNNEWVRAKFHKHFDSTDPETGVDYKQTSIEVTKEEVDQRLEQTGENFFCLCVAWSAEGSSRSEEATVQIAYLRKDFILEPISQGVPNETPVQLQCRPPEGVPTPEVVWLKNDEEIQVDLDINFIITNEGNLIINQARLSDTANYTCVAKNIVTKRRSVTARVTVYVNGGWSTWSTWSECNSQCGRGLMRRTRTCTNPAPLNGGDTCDGDPVQRAECTTLCPVDGGWSEWSKFSACGRDCNNWRRRECNDPPPQFGGRYCIGDNMETRNCTGGLCRDSEESDLQIQTHSPTFASARTEDNLALYISLVGAVTVFLLVCLFIIVVWWRKNRHSDMTSSSAALTVDPGKPYGYPPDHSYVAQPDLTRSTGNVRGFPVMPTLAFSDDKIPMTMSPLHSNNSLKIKVVPPDVPMNRPVTPSNRSATPSNMSTLQRNAQIMSNSLPDMQPSTPEMSDVGTNTRRPSSIYDAENLAKILPSYVDPAFAACGTIGTEGGRLAIEESGVSLLIPHGAITEGHTEDIFIAVLREEKDRPKMNAKQTLLGPVVAVGPHGLHFRKPVIVTFGHAAGLRERNWELTLLSSESHPSRSPSWQNLVLIGEETLNTTAYCQVDERDCHVMVEHLSSRYALIGQSAPATQAVKRLKLAVIAAPLQPSGDYNFRVYCVADNSDELEGVVQSEAMLGGQMLDTPKILPFKDNGRDLCLSIEETLPGWKSRLGANFQEIPFHHVWGSSQTGLHCSFMMERTDPQIQMVTARIQVFQGSPEEERQSLNITASVSREGRMPQTTPSLRHKREPTLLRSESDLAIPKAPQVPAEVFRLPPAVRASLRGCLDIPNVKGNDWRGLAKRLQVDRYINYFATKPSPTDHILDLWEARNRDDGAIEELILVLKDMGRSDACLLIESGVSTPLVA</sequence>
<dbReference type="OrthoDB" id="5973910at2759"/>
<dbReference type="FunFam" id="2.20.100.10:FF:000002">
    <property type="entry name" value="Unc-5 netrin receptor C"/>
    <property type="match status" value="1"/>
</dbReference>
<keyword evidence="9 12" id="KW-0675">Receptor</keyword>
<evidence type="ECO:0000256" key="2">
    <source>
        <dbReference type="ARBA" id="ARBA00009844"/>
    </source>
</evidence>
<dbReference type="PANTHER" id="PTHR12582:SF47">
    <property type="entry name" value="NETRIN RECEPTOR UNC-5"/>
    <property type="match status" value="1"/>
</dbReference>
<protein>
    <recommendedName>
        <fullName evidence="12">Netrin receptor UNC5</fullName>
    </recommendedName>
</protein>
<dbReference type="SMART" id="SM00005">
    <property type="entry name" value="DEATH"/>
    <property type="match status" value="1"/>
</dbReference>
<reference evidence="18" key="1">
    <citation type="submission" date="2025-08" db="UniProtKB">
        <authorList>
            <consortium name="RefSeq"/>
        </authorList>
    </citation>
    <scope>IDENTIFICATION</scope>
    <source>
        <tissue evidence="18">Gonad</tissue>
    </source>
</reference>
<evidence type="ECO:0000256" key="6">
    <source>
        <dbReference type="ARBA" id="ARBA00022989"/>
    </source>
</evidence>
<dbReference type="PROSITE" id="PS51145">
    <property type="entry name" value="ZU5"/>
    <property type="match status" value="1"/>
</dbReference>
<evidence type="ECO:0000313" key="18">
    <source>
        <dbReference type="RefSeq" id="XP_019620172.1"/>
    </source>
</evidence>
<evidence type="ECO:0000256" key="5">
    <source>
        <dbReference type="ARBA" id="ARBA00022729"/>
    </source>
</evidence>
<dbReference type="PROSITE" id="PS50017">
    <property type="entry name" value="DEATH_DOMAIN"/>
    <property type="match status" value="1"/>
</dbReference>
<proteinExistence type="inferred from homology"/>
<keyword evidence="3 12" id="KW-0217">Developmental protein</keyword>
<name>A0A6P4YN96_BRABE</name>
<evidence type="ECO:0000256" key="13">
    <source>
        <dbReference type="SAM" id="MobiDB-lite"/>
    </source>
</evidence>
<evidence type="ECO:0000256" key="10">
    <source>
        <dbReference type="ARBA" id="ARBA00023180"/>
    </source>
</evidence>
<dbReference type="InterPro" id="IPR000488">
    <property type="entry name" value="Death_dom"/>
</dbReference>
<evidence type="ECO:0000256" key="3">
    <source>
        <dbReference type="ARBA" id="ARBA00022473"/>
    </source>
</evidence>
<feature type="domain" description="ZU5" evidence="16">
    <location>
        <begin position="589"/>
        <end position="727"/>
    </location>
</feature>
<dbReference type="InterPro" id="IPR057755">
    <property type="entry name" value="UNC5A-D-like_N"/>
</dbReference>
<dbReference type="PROSITE" id="PS50835">
    <property type="entry name" value="IG_LIKE"/>
    <property type="match status" value="2"/>
</dbReference>
<evidence type="ECO:0000256" key="11">
    <source>
        <dbReference type="ARBA" id="ARBA00023319"/>
    </source>
</evidence>
<organism evidence="17 18">
    <name type="scientific">Branchiostoma belcheri</name>
    <name type="common">Amphioxus</name>
    <dbReference type="NCBI Taxonomy" id="7741"/>
    <lineage>
        <taxon>Eukaryota</taxon>
        <taxon>Metazoa</taxon>
        <taxon>Chordata</taxon>
        <taxon>Cephalochordata</taxon>
        <taxon>Leptocardii</taxon>
        <taxon>Amphioxiformes</taxon>
        <taxon>Branchiostomatidae</taxon>
        <taxon>Branchiostoma</taxon>
    </lineage>
</organism>
<dbReference type="InterPro" id="IPR011029">
    <property type="entry name" value="DEATH-like_dom_sf"/>
</dbReference>
<feature type="region of interest" description="Disordered" evidence="13">
    <location>
        <begin position="547"/>
        <end position="566"/>
    </location>
</feature>
<dbReference type="Gene3D" id="2.20.100.10">
    <property type="entry name" value="Thrombospondin type-1 (TSP1) repeat"/>
    <property type="match status" value="2"/>
</dbReference>
<comment type="subcellular location">
    <subcellularLocation>
        <location evidence="12">Cell membrane</location>
        <topology evidence="12">Single-pass type I membrane protein</topology>
    </subcellularLocation>
    <subcellularLocation>
        <location evidence="1">Membrane</location>
        <topology evidence="1">Single-pass type I membrane protein</topology>
    </subcellularLocation>
</comment>
<evidence type="ECO:0000313" key="17">
    <source>
        <dbReference type="Proteomes" id="UP000515135"/>
    </source>
</evidence>
<keyword evidence="4 12" id="KW-0812">Transmembrane</keyword>
<dbReference type="Proteomes" id="UP000515135">
    <property type="component" value="Unplaced"/>
</dbReference>
<feature type="transmembrane region" description="Helical" evidence="12">
    <location>
        <begin position="409"/>
        <end position="434"/>
    </location>
</feature>
<dbReference type="FunFam" id="2.60.220.30:FF:000003">
    <property type="entry name" value="Unc-5 netrin receptor C"/>
    <property type="match status" value="1"/>
</dbReference>
<dbReference type="InterPro" id="IPR000906">
    <property type="entry name" value="ZU5_dom"/>
</dbReference>
<evidence type="ECO:0000256" key="12">
    <source>
        <dbReference type="RuleBase" id="RU367033"/>
    </source>
</evidence>
<dbReference type="Pfam" id="PF07679">
    <property type="entry name" value="I-set"/>
    <property type="match status" value="1"/>
</dbReference>
<dbReference type="InterPro" id="IPR033772">
    <property type="entry name" value="UPA"/>
</dbReference>
<dbReference type="Pfam" id="PF00791">
    <property type="entry name" value="ZU5"/>
    <property type="match status" value="1"/>
</dbReference>
<feature type="domain" description="Ig-like" evidence="15">
    <location>
        <begin position="76"/>
        <end position="175"/>
    </location>
</feature>
<evidence type="ECO:0000256" key="8">
    <source>
        <dbReference type="ARBA" id="ARBA00023157"/>
    </source>
</evidence>
<dbReference type="InterPro" id="IPR036383">
    <property type="entry name" value="TSP1_rpt_sf"/>
</dbReference>
<keyword evidence="10" id="KW-0325">Glycoprotein</keyword>
<keyword evidence="5" id="KW-0732">Signal</keyword>
<dbReference type="GeneID" id="109466787"/>
<evidence type="ECO:0000256" key="4">
    <source>
        <dbReference type="ARBA" id="ARBA00022692"/>
    </source>
</evidence>
<dbReference type="InterPro" id="IPR000884">
    <property type="entry name" value="TSP1_rpt"/>
</dbReference>
<dbReference type="CDD" id="cd08781">
    <property type="entry name" value="Death_UNC5-like"/>
    <property type="match status" value="1"/>
</dbReference>
<feature type="domain" description="Ig-like" evidence="15">
    <location>
        <begin position="200"/>
        <end position="272"/>
    </location>
</feature>
<accession>A0A6P4YN96</accession>
<dbReference type="SUPFAM" id="SSF82895">
    <property type="entry name" value="TSP-1 type 1 repeat"/>
    <property type="match status" value="2"/>
</dbReference>
<dbReference type="SMART" id="SM00408">
    <property type="entry name" value="IGc2"/>
    <property type="match status" value="1"/>
</dbReference>
<evidence type="ECO:0000256" key="7">
    <source>
        <dbReference type="ARBA" id="ARBA00023136"/>
    </source>
</evidence>
<dbReference type="InterPro" id="IPR013098">
    <property type="entry name" value="Ig_I-set"/>
</dbReference>
<dbReference type="InterPro" id="IPR007110">
    <property type="entry name" value="Ig-like_dom"/>
</dbReference>
<evidence type="ECO:0000256" key="1">
    <source>
        <dbReference type="ARBA" id="ARBA00004479"/>
    </source>
</evidence>
<dbReference type="FunFam" id="2.20.100.10:FF:000008">
    <property type="entry name" value="Unc-5 netrin receptor C"/>
    <property type="match status" value="1"/>
</dbReference>
<keyword evidence="11 12" id="KW-0393">Immunoglobulin domain</keyword>
<dbReference type="Pfam" id="PF25609">
    <property type="entry name" value="Unc5_NetrinR_N"/>
    <property type="match status" value="1"/>
</dbReference>
<keyword evidence="8" id="KW-1015">Disulfide bond</keyword>
<dbReference type="Gene3D" id="2.60.220.30">
    <property type="match status" value="1"/>
</dbReference>
<evidence type="ECO:0000259" key="15">
    <source>
        <dbReference type="PROSITE" id="PS50835"/>
    </source>
</evidence>
<keyword evidence="7 12" id="KW-0472">Membrane</keyword>
<dbReference type="SMART" id="SM00218">
    <property type="entry name" value="ZU5"/>
    <property type="match status" value="1"/>
</dbReference>
<dbReference type="SUPFAM" id="SSF48726">
    <property type="entry name" value="Immunoglobulin"/>
    <property type="match status" value="2"/>
</dbReference>
<dbReference type="PROSITE" id="PS50092">
    <property type="entry name" value="TSP1"/>
    <property type="match status" value="2"/>
</dbReference>
<comment type="function">
    <text evidence="12">Receptor for netrin required for axon guidance. Mediates axon repulsion of neuronal growth cones in the developing nervous system upon ligand binding.</text>
</comment>
<dbReference type="PANTHER" id="PTHR12582">
    <property type="entry name" value="NETRIN RECEPTOR UNC5"/>
    <property type="match status" value="1"/>
</dbReference>
<evidence type="ECO:0000256" key="9">
    <source>
        <dbReference type="ARBA" id="ARBA00023170"/>
    </source>
</evidence>
<dbReference type="AlphaFoldDB" id="A0A6P4YN96"/>
<dbReference type="Pfam" id="PF00090">
    <property type="entry name" value="TSP_1"/>
    <property type="match status" value="2"/>
</dbReference>
<dbReference type="Gene3D" id="2.60.40.10">
    <property type="entry name" value="Immunoglobulins"/>
    <property type="match status" value="2"/>
</dbReference>
<dbReference type="InterPro" id="IPR003598">
    <property type="entry name" value="Ig_sub2"/>
</dbReference>
<dbReference type="PRINTS" id="PR01705">
    <property type="entry name" value="TSP1REPEAT"/>
</dbReference>
<dbReference type="Pfam" id="PF00531">
    <property type="entry name" value="Death"/>
    <property type="match status" value="1"/>
</dbReference>
<keyword evidence="6 12" id="KW-1133">Transmembrane helix</keyword>
<dbReference type="Gene3D" id="1.10.533.10">
    <property type="entry name" value="Death Domain, Fas"/>
    <property type="match status" value="1"/>
</dbReference>
<dbReference type="InterPro" id="IPR013783">
    <property type="entry name" value="Ig-like_fold"/>
</dbReference>
<evidence type="ECO:0000259" key="14">
    <source>
        <dbReference type="PROSITE" id="PS50017"/>
    </source>
</evidence>
<dbReference type="GO" id="GO:0005042">
    <property type="term" value="F:netrin receptor activity"/>
    <property type="evidence" value="ECO:0007669"/>
    <property type="project" value="UniProtKB-UniRule"/>
</dbReference>
<feature type="domain" description="Death" evidence="14">
    <location>
        <begin position="943"/>
        <end position="1009"/>
    </location>
</feature>
<keyword evidence="17" id="KW-1185">Reference proteome</keyword>
<dbReference type="InterPro" id="IPR036179">
    <property type="entry name" value="Ig-like_dom_sf"/>
</dbReference>
<dbReference type="KEGG" id="bbel:109466787"/>
<dbReference type="FunFam" id="2.60.40.10:FF:000037">
    <property type="entry name" value="Unc-5 netrin receptor C"/>
    <property type="match status" value="1"/>
</dbReference>
<dbReference type="RefSeq" id="XP_019620172.1">
    <property type="nucleotide sequence ID" value="XM_019764613.1"/>
</dbReference>
<dbReference type="FunFam" id="2.60.40.10:FF:000039">
    <property type="entry name" value="Unc-5 netrin receptor C"/>
    <property type="match status" value="1"/>
</dbReference>
<comment type="similarity">
    <text evidence="2 12">Belongs to the unc-5 family.</text>
</comment>
<dbReference type="InterPro" id="IPR003599">
    <property type="entry name" value="Ig_sub"/>
</dbReference>
<dbReference type="GO" id="GO:0005886">
    <property type="term" value="C:plasma membrane"/>
    <property type="evidence" value="ECO:0007669"/>
    <property type="project" value="UniProtKB-SubCell"/>
</dbReference>
<dbReference type="Pfam" id="PF17217">
    <property type="entry name" value="UPA"/>
    <property type="match status" value="1"/>
</dbReference>
<dbReference type="SMART" id="SM00209">
    <property type="entry name" value="TSP1"/>
    <property type="match status" value="2"/>
</dbReference>
<dbReference type="InterPro" id="IPR037936">
    <property type="entry name" value="UNC5A-D"/>
</dbReference>
<gene>
    <name evidence="18" type="primary">LOC109466787</name>
</gene>
<evidence type="ECO:0000259" key="16">
    <source>
        <dbReference type="PROSITE" id="PS51145"/>
    </source>
</evidence>
<dbReference type="SMART" id="SM00409">
    <property type="entry name" value="IG"/>
    <property type="match status" value="2"/>
</dbReference>
<dbReference type="SUPFAM" id="SSF47986">
    <property type="entry name" value="DEATH domain"/>
    <property type="match status" value="1"/>
</dbReference>